<dbReference type="PANTHER" id="PTHR43157">
    <property type="entry name" value="PHOSPHATIDYLINOSITOL-GLYCAN BIOSYNTHESIS CLASS F PROTEIN-RELATED"/>
    <property type="match status" value="1"/>
</dbReference>
<protein>
    <submittedName>
        <fullName evidence="2">Short-chain dehydrogenase reductase family</fullName>
    </submittedName>
</protein>
<dbReference type="InterPro" id="IPR036291">
    <property type="entry name" value="NAD(P)-bd_dom_sf"/>
</dbReference>
<dbReference type="AlphaFoldDB" id="A0A8H5KHD0"/>
<dbReference type="Pfam" id="PF00106">
    <property type="entry name" value="adh_short"/>
    <property type="match status" value="1"/>
</dbReference>
<evidence type="ECO:0000313" key="2">
    <source>
        <dbReference type="EMBL" id="KAF5572718.1"/>
    </source>
</evidence>
<dbReference type="SUPFAM" id="SSF51735">
    <property type="entry name" value="NAD(P)-binding Rossmann-fold domains"/>
    <property type="match status" value="1"/>
</dbReference>
<sequence>MSANLKHQAATEATPFAFVWRQLFQSIPSIPNTVDLSGQVALITGSNAGLGFESARQLLALNLSHLILAVRSKQRGDAAAKKLQAEFPSAQIQVWLVDMSSYDSIMAFSNQCETLPRLDIAILNAGLSQPTYTRAEETGHEITFQVNYLSTALLALILIPILREKRGTTSPARLSLVGSDTSYYANWKGRDSEPIIEAMDNPTSFDSWEAYKTTKLLLLMFARELSKRIPSNEVIINVSNPGACRGTQFGHADRSMLEEAVLYVASLVLGRTATIGARQYVDAVTIQGAESHGSFISEGKIKPRVSPSGHIHTKSYADHTFLDSHRSCMSNVEQHFKMRCGMRR</sequence>
<reference evidence="2 3" key="1">
    <citation type="submission" date="2020-05" db="EMBL/GenBank/DDBJ databases">
        <title>Identification and distribution of gene clusters putatively required for synthesis of sphingolipid metabolism inhibitors in phylogenetically diverse species of the filamentous fungus Fusarium.</title>
        <authorList>
            <person name="Kim H.-S."/>
            <person name="Busman M."/>
            <person name="Brown D.W."/>
            <person name="Divon H."/>
            <person name="Uhlig S."/>
            <person name="Proctor R.H."/>
        </authorList>
    </citation>
    <scope>NUCLEOTIDE SEQUENCE [LARGE SCALE GENOMIC DNA]</scope>
    <source>
        <strain evidence="2 3">NRRL 25211</strain>
    </source>
</reference>
<gene>
    <name evidence="2" type="ORF">FPANT_12891</name>
</gene>
<dbReference type="Gene3D" id="3.40.50.720">
    <property type="entry name" value="NAD(P)-binding Rossmann-like Domain"/>
    <property type="match status" value="1"/>
</dbReference>
<dbReference type="GO" id="GO:0016491">
    <property type="term" value="F:oxidoreductase activity"/>
    <property type="evidence" value="ECO:0007669"/>
    <property type="project" value="UniProtKB-KW"/>
</dbReference>
<dbReference type="InterPro" id="IPR002347">
    <property type="entry name" value="SDR_fam"/>
</dbReference>
<keyword evidence="1" id="KW-0560">Oxidoreductase</keyword>
<dbReference type="EMBL" id="JAAOAR010000881">
    <property type="protein sequence ID" value="KAF5572718.1"/>
    <property type="molecule type" value="Genomic_DNA"/>
</dbReference>
<name>A0A8H5KHD0_9HYPO</name>
<accession>A0A8H5KHD0</accession>
<keyword evidence="3" id="KW-1185">Reference proteome</keyword>
<organism evidence="2 3">
    <name type="scientific">Fusarium pseudoanthophilum</name>
    <dbReference type="NCBI Taxonomy" id="48495"/>
    <lineage>
        <taxon>Eukaryota</taxon>
        <taxon>Fungi</taxon>
        <taxon>Dikarya</taxon>
        <taxon>Ascomycota</taxon>
        <taxon>Pezizomycotina</taxon>
        <taxon>Sordariomycetes</taxon>
        <taxon>Hypocreomycetidae</taxon>
        <taxon>Hypocreales</taxon>
        <taxon>Nectriaceae</taxon>
        <taxon>Fusarium</taxon>
        <taxon>Fusarium fujikuroi species complex</taxon>
    </lineage>
</organism>
<evidence type="ECO:0000256" key="1">
    <source>
        <dbReference type="ARBA" id="ARBA00023002"/>
    </source>
</evidence>
<comment type="caution">
    <text evidence="2">The sequence shown here is derived from an EMBL/GenBank/DDBJ whole genome shotgun (WGS) entry which is preliminary data.</text>
</comment>
<dbReference type="Proteomes" id="UP000544095">
    <property type="component" value="Unassembled WGS sequence"/>
</dbReference>
<dbReference type="PANTHER" id="PTHR43157:SF35">
    <property type="entry name" value="DEHYDROGENASE_REDUCTASE FAMILY PROTEIN, PUTATIVE-RELATED"/>
    <property type="match status" value="1"/>
</dbReference>
<evidence type="ECO:0000313" key="3">
    <source>
        <dbReference type="Proteomes" id="UP000544095"/>
    </source>
</evidence>
<proteinExistence type="predicted"/>
<dbReference type="PRINTS" id="PR00081">
    <property type="entry name" value="GDHRDH"/>
</dbReference>